<dbReference type="InterPro" id="IPR021416">
    <property type="entry name" value="DUF3048_N"/>
</dbReference>
<evidence type="ECO:0000313" key="5">
    <source>
        <dbReference type="EMBL" id="HIV24241.1"/>
    </source>
</evidence>
<name>A0A9D1P0I2_9FIRM</name>
<keyword evidence="2" id="KW-0732">Signal</keyword>
<proteinExistence type="predicted"/>
<dbReference type="SUPFAM" id="SSF159774">
    <property type="entry name" value="YerB-like"/>
    <property type="match status" value="1"/>
</dbReference>
<dbReference type="InterPro" id="IPR035328">
    <property type="entry name" value="DUF3048_C"/>
</dbReference>
<evidence type="ECO:0000256" key="2">
    <source>
        <dbReference type="SAM" id="SignalP"/>
    </source>
</evidence>
<gene>
    <name evidence="5" type="ORF">IAB71_00375</name>
</gene>
<dbReference type="Gene3D" id="3.50.90.10">
    <property type="entry name" value="YerB-like"/>
    <property type="match status" value="1"/>
</dbReference>
<evidence type="ECO:0000259" key="3">
    <source>
        <dbReference type="Pfam" id="PF11258"/>
    </source>
</evidence>
<accession>A0A9D1P0I2</accession>
<feature type="domain" description="DUF3048" evidence="4">
    <location>
        <begin position="261"/>
        <end position="362"/>
    </location>
</feature>
<feature type="domain" description="DUF3048" evidence="3">
    <location>
        <begin position="76"/>
        <end position="215"/>
    </location>
</feature>
<feature type="chain" id="PRO_5038876336" evidence="2">
    <location>
        <begin position="28"/>
        <end position="376"/>
    </location>
</feature>
<dbReference type="EMBL" id="DVOO01000002">
    <property type="protein sequence ID" value="HIV24241.1"/>
    <property type="molecule type" value="Genomic_DNA"/>
</dbReference>
<sequence length="376" mass="41620">MKLKKIAHLALCCALVFLAGCSGNKNAEEEAVVTEAPTETPTPEPTADPTASPEPEPTVSPEPAEVLPEGMVRSYLTGEPVAEEIGRRRPAAVMINNIEACLPHWGISHAGVFYEAPVEGGISRIMAIFEDYDQVERIGSVRSCRNYFIFYASGFEAVYVHYGQSAYAVPYLDLPEVNNLSGLSGYGDQIFYRTSDRNPPHNAYISGQGIREGISICGYSDSYSEDYDGYYQFASAGEPELLEEGRTANTVVPGGFTYNDPVFTYNPETGLYYRSQFGEAHIDEETGEQLAVKNILIQNSRWDYYDSNGYLNIDPDSGGSGVYITNGKAIDVTWKKYEPWGQTYYYDSQGSEITLNEGKTWVFIVLDSYAQDTQIS</sequence>
<dbReference type="Pfam" id="PF11258">
    <property type="entry name" value="DUF3048"/>
    <property type="match status" value="1"/>
</dbReference>
<evidence type="ECO:0000256" key="1">
    <source>
        <dbReference type="SAM" id="MobiDB-lite"/>
    </source>
</evidence>
<dbReference type="InterPro" id="IPR023158">
    <property type="entry name" value="YerB-like_sf"/>
</dbReference>
<reference evidence="5" key="2">
    <citation type="journal article" date="2021" name="PeerJ">
        <title>Extensive microbial diversity within the chicken gut microbiome revealed by metagenomics and culture.</title>
        <authorList>
            <person name="Gilroy R."/>
            <person name="Ravi A."/>
            <person name="Getino M."/>
            <person name="Pursley I."/>
            <person name="Horton D.L."/>
            <person name="Alikhan N.F."/>
            <person name="Baker D."/>
            <person name="Gharbi K."/>
            <person name="Hall N."/>
            <person name="Watson M."/>
            <person name="Adriaenssens E.M."/>
            <person name="Foster-Nyarko E."/>
            <person name="Jarju S."/>
            <person name="Secka A."/>
            <person name="Antonio M."/>
            <person name="Oren A."/>
            <person name="Chaudhuri R.R."/>
            <person name="La Ragione R."/>
            <person name="Hildebrand F."/>
            <person name="Pallen M.J."/>
        </authorList>
    </citation>
    <scope>NUCLEOTIDE SEQUENCE</scope>
    <source>
        <strain evidence="5">CHK188-20938</strain>
    </source>
</reference>
<evidence type="ECO:0000313" key="6">
    <source>
        <dbReference type="Proteomes" id="UP000824169"/>
    </source>
</evidence>
<feature type="signal peptide" evidence="2">
    <location>
        <begin position="1"/>
        <end position="27"/>
    </location>
</feature>
<dbReference type="AlphaFoldDB" id="A0A9D1P0I2"/>
<feature type="compositionally biased region" description="Pro residues" evidence="1">
    <location>
        <begin position="40"/>
        <end position="60"/>
    </location>
</feature>
<organism evidence="5 6">
    <name type="scientific">Candidatus Scatomonas pullistercoris</name>
    <dbReference type="NCBI Taxonomy" id="2840920"/>
    <lineage>
        <taxon>Bacteria</taxon>
        <taxon>Bacillati</taxon>
        <taxon>Bacillota</taxon>
        <taxon>Clostridia</taxon>
        <taxon>Lachnospirales</taxon>
        <taxon>Lachnospiraceae</taxon>
        <taxon>Lachnospiraceae incertae sedis</taxon>
        <taxon>Candidatus Scatomonas</taxon>
    </lineage>
</organism>
<dbReference type="Proteomes" id="UP000824169">
    <property type="component" value="Unassembled WGS sequence"/>
</dbReference>
<protein>
    <submittedName>
        <fullName evidence="5">DUF3048 domain-containing protein</fullName>
    </submittedName>
</protein>
<evidence type="ECO:0000259" key="4">
    <source>
        <dbReference type="Pfam" id="PF17479"/>
    </source>
</evidence>
<dbReference type="PROSITE" id="PS51257">
    <property type="entry name" value="PROKAR_LIPOPROTEIN"/>
    <property type="match status" value="1"/>
</dbReference>
<feature type="region of interest" description="Disordered" evidence="1">
    <location>
        <begin position="30"/>
        <end position="64"/>
    </location>
</feature>
<comment type="caution">
    <text evidence="5">The sequence shown here is derived from an EMBL/GenBank/DDBJ whole genome shotgun (WGS) entry which is preliminary data.</text>
</comment>
<reference evidence="5" key="1">
    <citation type="submission" date="2020-10" db="EMBL/GenBank/DDBJ databases">
        <authorList>
            <person name="Gilroy R."/>
        </authorList>
    </citation>
    <scope>NUCLEOTIDE SEQUENCE</scope>
    <source>
        <strain evidence="5">CHK188-20938</strain>
    </source>
</reference>
<dbReference type="Pfam" id="PF17479">
    <property type="entry name" value="DUF3048_C"/>
    <property type="match status" value="1"/>
</dbReference>